<evidence type="ECO:0000256" key="15">
    <source>
        <dbReference type="RuleBase" id="RU003357"/>
    </source>
</evidence>
<keyword evidence="3 12" id="KW-1134">Transmembrane beta strand</keyword>
<keyword evidence="5 12" id="KW-0812">Transmembrane</keyword>
<feature type="signal peptide" evidence="16">
    <location>
        <begin position="1"/>
        <end position="28"/>
    </location>
</feature>
<keyword evidence="20" id="KW-1185">Reference proteome</keyword>
<evidence type="ECO:0000256" key="9">
    <source>
        <dbReference type="ARBA" id="ARBA00023077"/>
    </source>
</evidence>
<evidence type="ECO:0000256" key="10">
    <source>
        <dbReference type="ARBA" id="ARBA00023136"/>
    </source>
</evidence>
<reference evidence="19 20" key="1">
    <citation type="submission" date="2023-02" db="EMBL/GenBank/DDBJ databases">
        <title>Gemone sequence of Telluria chitinolytica ACM 3522T.</title>
        <authorList>
            <person name="Frediansyah A."/>
            <person name="Miess H."/>
            <person name="Gross H."/>
        </authorList>
    </citation>
    <scope>NUCLEOTIDE SEQUENCE [LARGE SCALE GENOMIC DNA]</scope>
    <source>
        <strain evidence="19 20">ACM 3522</strain>
    </source>
</reference>
<comment type="subcellular location">
    <subcellularLocation>
        <location evidence="1 12">Cell outer membrane</location>
        <topology evidence="1 12">Multi-pass membrane protein</topology>
    </subcellularLocation>
</comment>
<evidence type="ECO:0000256" key="16">
    <source>
        <dbReference type="SAM" id="SignalP"/>
    </source>
</evidence>
<feature type="short sequence motif" description="TonB box" evidence="13">
    <location>
        <begin position="49"/>
        <end position="55"/>
    </location>
</feature>
<dbReference type="InterPro" id="IPR039426">
    <property type="entry name" value="TonB-dep_rcpt-like"/>
</dbReference>
<keyword evidence="7" id="KW-0408">Iron</keyword>
<evidence type="ECO:0000256" key="5">
    <source>
        <dbReference type="ARBA" id="ARBA00022692"/>
    </source>
</evidence>
<dbReference type="InterPro" id="IPR012910">
    <property type="entry name" value="Plug_dom"/>
</dbReference>
<dbReference type="PROSITE" id="PS00430">
    <property type="entry name" value="TONB_DEPENDENT_REC_1"/>
    <property type="match status" value="1"/>
</dbReference>
<evidence type="ECO:0000256" key="7">
    <source>
        <dbReference type="ARBA" id="ARBA00023004"/>
    </source>
</evidence>
<proteinExistence type="inferred from homology"/>
<dbReference type="Gene3D" id="2.40.170.20">
    <property type="entry name" value="TonB-dependent receptor, beta-barrel domain"/>
    <property type="match status" value="1"/>
</dbReference>
<keyword evidence="2 12" id="KW-0813">Transport</keyword>
<dbReference type="InterPro" id="IPR000531">
    <property type="entry name" value="Beta-barrel_TonB"/>
</dbReference>
<evidence type="ECO:0000259" key="17">
    <source>
        <dbReference type="Pfam" id="PF00593"/>
    </source>
</evidence>
<feature type="chain" id="PRO_5046408577" evidence="16">
    <location>
        <begin position="29"/>
        <end position="742"/>
    </location>
</feature>
<keyword evidence="8" id="KW-0406">Ion transport</keyword>
<evidence type="ECO:0000313" key="19">
    <source>
        <dbReference type="EMBL" id="WEF33554.1"/>
    </source>
</evidence>
<keyword evidence="9 13" id="KW-0798">TonB box</keyword>
<keyword evidence="11 12" id="KW-0998">Cell outer membrane</keyword>
<dbReference type="InterPro" id="IPR010916">
    <property type="entry name" value="TonB_box_CS"/>
</dbReference>
<evidence type="ECO:0000256" key="3">
    <source>
        <dbReference type="ARBA" id="ARBA00022452"/>
    </source>
</evidence>
<evidence type="ECO:0000259" key="18">
    <source>
        <dbReference type="Pfam" id="PF07715"/>
    </source>
</evidence>
<protein>
    <submittedName>
        <fullName evidence="19">TonB-dependent receptor</fullName>
    </submittedName>
</protein>
<dbReference type="Pfam" id="PF00593">
    <property type="entry name" value="TonB_dep_Rec_b-barrel"/>
    <property type="match status" value="1"/>
</dbReference>
<evidence type="ECO:0000256" key="2">
    <source>
        <dbReference type="ARBA" id="ARBA00022448"/>
    </source>
</evidence>
<dbReference type="PANTHER" id="PTHR32552:SF81">
    <property type="entry name" value="TONB-DEPENDENT OUTER MEMBRANE RECEPTOR"/>
    <property type="match status" value="1"/>
</dbReference>
<dbReference type="SUPFAM" id="SSF56935">
    <property type="entry name" value="Porins"/>
    <property type="match status" value="1"/>
</dbReference>
<dbReference type="PROSITE" id="PS52016">
    <property type="entry name" value="TONB_DEPENDENT_REC_3"/>
    <property type="match status" value="1"/>
</dbReference>
<dbReference type="InterPro" id="IPR010917">
    <property type="entry name" value="TonB_rcpt_CS"/>
</dbReference>
<sequence length="742" mass="80832">MMKLSRMHKRLIALTAAMPAVLPMAALAQEATQAIAQTTSQTATGQLETVTVTAQRRTENIKEVPVSVSTLQNEKLDVILSGGQDIRVLSGKVPSLNIESSTGRVFPRFYIRGYGNADFSIFASQPVSLIYDEVVQENPILKGFPMFDLAGVEVLRGPQGTLFGRNTPAGVVKFESAKPSLKGIEGYWNFSQATHGTVNVEGAANIPLSNEWAMRVSTLRQHRDDYVSNAYTNQPDSLEGYNEHAERVQFLYQPNGTFNALFNVHQRTAAGSSRLFRANIIKKGTNSLVDGFDANNIYTNGQNYQDLTTRGANVRLSWDLGAVKLYSITGYETIASYNSRGDIDGGTPANGPGFIPFQVETASVLPDLKQYSQEFRVESKKAGPLSWQAGVYYFDEDATGGSDNYNVAGARTSRVVSNQQNKAWAAFGSVNYAVTDKFTLRGGLRYTNDKKDFATLEATNVTLIGPASVSTSKHKANWDLSGTYALNQDVSLYARVATGFRAPSIAAPSASVPITVADAETITSYEAGVKADLLNRRARASLSVYDYDVKNQQLTVVGGNSNVTKLINAAKTKGRGIEAEIEGFVTPDFKIAASTSYNFTELRDPSLSVSKCAQCTVTDPINAAGRVVIDGNALPQAPKWIVNLSARYNWALEDGNLFVLTDWSYRSKVNFFLYEAAEFTGKPLTEGGLRVGYNWAGGKYEVAAFGRNITNQQRVTGAIDFNNLTGFINEPRQWGVQVKGAF</sequence>
<evidence type="ECO:0000256" key="12">
    <source>
        <dbReference type="PROSITE-ProRule" id="PRU01360"/>
    </source>
</evidence>
<gene>
    <name evidence="19" type="ORF">PX653_01815</name>
</gene>
<evidence type="ECO:0000313" key="20">
    <source>
        <dbReference type="Proteomes" id="UP001216510"/>
    </source>
</evidence>
<dbReference type="Pfam" id="PF07715">
    <property type="entry name" value="Plug"/>
    <property type="match status" value="1"/>
</dbReference>
<dbReference type="PANTHER" id="PTHR32552">
    <property type="entry name" value="FERRICHROME IRON RECEPTOR-RELATED"/>
    <property type="match status" value="1"/>
</dbReference>
<evidence type="ECO:0000256" key="1">
    <source>
        <dbReference type="ARBA" id="ARBA00004571"/>
    </source>
</evidence>
<feature type="domain" description="TonB-dependent receptor plug" evidence="18">
    <location>
        <begin position="61"/>
        <end position="171"/>
    </location>
</feature>
<dbReference type="Proteomes" id="UP001216510">
    <property type="component" value="Chromosome"/>
</dbReference>
<evidence type="ECO:0000256" key="14">
    <source>
        <dbReference type="PROSITE-ProRule" id="PRU10144"/>
    </source>
</evidence>
<keyword evidence="4" id="KW-0410">Iron transport</keyword>
<organism evidence="19 20">
    <name type="scientific">Pseudoduganella chitinolytica</name>
    <dbReference type="NCBI Taxonomy" id="34070"/>
    <lineage>
        <taxon>Bacteria</taxon>
        <taxon>Pseudomonadati</taxon>
        <taxon>Pseudomonadota</taxon>
        <taxon>Betaproteobacteria</taxon>
        <taxon>Burkholderiales</taxon>
        <taxon>Oxalobacteraceae</taxon>
        <taxon>Telluria group</taxon>
        <taxon>Pseudoduganella</taxon>
    </lineage>
</organism>
<dbReference type="RefSeq" id="WP_277416252.1">
    <property type="nucleotide sequence ID" value="NZ_CP119083.1"/>
</dbReference>
<feature type="domain" description="TonB-dependent receptor-like beta-barrel" evidence="17">
    <location>
        <begin position="291"/>
        <end position="708"/>
    </location>
</feature>
<evidence type="ECO:0000256" key="6">
    <source>
        <dbReference type="ARBA" id="ARBA00022729"/>
    </source>
</evidence>
<dbReference type="PROSITE" id="PS01156">
    <property type="entry name" value="TONB_DEPENDENT_REC_2"/>
    <property type="match status" value="1"/>
</dbReference>
<feature type="short sequence motif" description="TonB C-terminal box" evidence="14">
    <location>
        <begin position="725"/>
        <end position="742"/>
    </location>
</feature>
<evidence type="ECO:0000256" key="13">
    <source>
        <dbReference type="PROSITE-ProRule" id="PRU10143"/>
    </source>
</evidence>
<name>A0ABY8BCB9_9BURK</name>
<keyword evidence="6 16" id="KW-0732">Signal</keyword>
<dbReference type="EMBL" id="CP119083">
    <property type="protein sequence ID" value="WEF33554.1"/>
    <property type="molecule type" value="Genomic_DNA"/>
</dbReference>
<evidence type="ECO:0000256" key="11">
    <source>
        <dbReference type="ARBA" id="ARBA00023237"/>
    </source>
</evidence>
<dbReference type="InterPro" id="IPR036942">
    <property type="entry name" value="Beta-barrel_TonB_sf"/>
</dbReference>
<keyword evidence="10 12" id="KW-0472">Membrane</keyword>
<comment type="similarity">
    <text evidence="12 15">Belongs to the TonB-dependent receptor family.</text>
</comment>
<evidence type="ECO:0000256" key="8">
    <source>
        <dbReference type="ARBA" id="ARBA00023065"/>
    </source>
</evidence>
<accession>A0ABY8BCB9</accession>
<keyword evidence="19" id="KW-0675">Receptor</keyword>
<evidence type="ECO:0000256" key="4">
    <source>
        <dbReference type="ARBA" id="ARBA00022496"/>
    </source>
</evidence>